<organism evidence="2 3">
    <name type="scientific">Suillus luteus UH-Slu-Lm8-n1</name>
    <dbReference type="NCBI Taxonomy" id="930992"/>
    <lineage>
        <taxon>Eukaryota</taxon>
        <taxon>Fungi</taxon>
        <taxon>Dikarya</taxon>
        <taxon>Basidiomycota</taxon>
        <taxon>Agaricomycotina</taxon>
        <taxon>Agaricomycetes</taxon>
        <taxon>Agaricomycetidae</taxon>
        <taxon>Boletales</taxon>
        <taxon>Suillineae</taxon>
        <taxon>Suillaceae</taxon>
        <taxon>Suillus</taxon>
    </lineage>
</organism>
<dbReference type="InParanoid" id="A0A0D0A262"/>
<protein>
    <submittedName>
        <fullName evidence="2">Uncharacterized protein</fullName>
    </submittedName>
</protein>
<evidence type="ECO:0000313" key="2">
    <source>
        <dbReference type="EMBL" id="KIK44000.1"/>
    </source>
</evidence>
<dbReference type="HOGENOM" id="CLU_2265515_0_0_1"/>
<name>A0A0D0A262_9AGAM</name>
<gene>
    <name evidence="2" type="ORF">CY34DRAFT_11384</name>
</gene>
<feature type="region of interest" description="Disordered" evidence="1">
    <location>
        <begin position="1"/>
        <end position="21"/>
    </location>
</feature>
<dbReference type="Proteomes" id="UP000054485">
    <property type="component" value="Unassembled WGS sequence"/>
</dbReference>
<evidence type="ECO:0000256" key="1">
    <source>
        <dbReference type="SAM" id="MobiDB-lite"/>
    </source>
</evidence>
<reference evidence="3" key="2">
    <citation type="submission" date="2015-01" db="EMBL/GenBank/DDBJ databases">
        <title>Evolutionary Origins and Diversification of the Mycorrhizal Mutualists.</title>
        <authorList>
            <consortium name="DOE Joint Genome Institute"/>
            <consortium name="Mycorrhizal Genomics Consortium"/>
            <person name="Kohler A."/>
            <person name="Kuo A."/>
            <person name="Nagy L.G."/>
            <person name="Floudas D."/>
            <person name="Copeland A."/>
            <person name="Barry K.W."/>
            <person name="Cichocki N."/>
            <person name="Veneault-Fourrey C."/>
            <person name="LaButti K."/>
            <person name="Lindquist E.A."/>
            <person name="Lipzen A."/>
            <person name="Lundell T."/>
            <person name="Morin E."/>
            <person name="Murat C."/>
            <person name="Riley R."/>
            <person name="Ohm R."/>
            <person name="Sun H."/>
            <person name="Tunlid A."/>
            <person name="Henrissat B."/>
            <person name="Grigoriev I.V."/>
            <person name="Hibbett D.S."/>
            <person name="Martin F."/>
        </authorList>
    </citation>
    <scope>NUCLEOTIDE SEQUENCE [LARGE SCALE GENOMIC DNA]</scope>
    <source>
        <strain evidence="3">UH-Slu-Lm8-n1</strain>
    </source>
</reference>
<accession>A0A0D0A262</accession>
<feature type="compositionally biased region" description="Basic and acidic residues" evidence="1">
    <location>
        <begin position="1"/>
        <end position="13"/>
    </location>
</feature>
<reference evidence="2 3" key="1">
    <citation type="submission" date="2014-04" db="EMBL/GenBank/DDBJ databases">
        <authorList>
            <consortium name="DOE Joint Genome Institute"/>
            <person name="Kuo A."/>
            <person name="Ruytinx J."/>
            <person name="Rineau F."/>
            <person name="Colpaert J."/>
            <person name="Kohler A."/>
            <person name="Nagy L.G."/>
            <person name="Floudas D."/>
            <person name="Copeland A."/>
            <person name="Barry K.W."/>
            <person name="Cichocki N."/>
            <person name="Veneault-Fourrey C."/>
            <person name="LaButti K."/>
            <person name="Lindquist E.A."/>
            <person name="Lipzen A."/>
            <person name="Lundell T."/>
            <person name="Morin E."/>
            <person name="Murat C."/>
            <person name="Sun H."/>
            <person name="Tunlid A."/>
            <person name="Henrissat B."/>
            <person name="Grigoriev I.V."/>
            <person name="Hibbett D.S."/>
            <person name="Martin F."/>
            <person name="Nordberg H.P."/>
            <person name="Cantor M.N."/>
            <person name="Hua S.X."/>
        </authorList>
    </citation>
    <scope>NUCLEOTIDE SEQUENCE [LARGE SCALE GENOMIC DNA]</scope>
    <source>
        <strain evidence="2 3">UH-Slu-Lm8-n1</strain>
    </source>
</reference>
<dbReference type="STRING" id="930992.A0A0D0A262"/>
<dbReference type="OrthoDB" id="2692516at2759"/>
<dbReference type="EMBL" id="KN835200">
    <property type="protein sequence ID" value="KIK44000.1"/>
    <property type="molecule type" value="Genomic_DNA"/>
</dbReference>
<keyword evidence="3" id="KW-1185">Reference proteome</keyword>
<dbReference type="AlphaFoldDB" id="A0A0D0A262"/>
<sequence length="103" mass="11347">MSERRLAQEHLAEDASEADQDSAEASVFEGFKMAIEDPYVPVFMLVLLTVATRLTYLKKSQQSEYSPGFTLTLVWVANAIPRPPAKRSVAMDLVNGFGNLGIV</sequence>
<proteinExistence type="predicted"/>
<evidence type="ECO:0000313" key="3">
    <source>
        <dbReference type="Proteomes" id="UP000054485"/>
    </source>
</evidence>